<evidence type="ECO:0000313" key="2">
    <source>
        <dbReference type="EMBL" id="KAA8565190.1"/>
    </source>
</evidence>
<keyword evidence="1" id="KW-1133">Transmembrane helix</keyword>
<evidence type="ECO:0000256" key="1">
    <source>
        <dbReference type="SAM" id="Phobius"/>
    </source>
</evidence>
<organism evidence="2 3">
    <name type="scientific">Monilinia fructicola</name>
    <name type="common">Brown rot fungus</name>
    <name type="synonym">Ciboria fructicola</name>
    <dbReference type="NCBI Taxonomy" id="38448"/>
    <lineage>
        <taxon>Eukaryota</taxon>
        <taxon>Fungi</taxon>
        <taxon>Dikarya</taxon>
        <taxon>Ascomycota</taxon>
        <taxon>Pezizomycotina</taxon>
        <taxon>Leotiomycetes</taxon>
        <taxon>Helotiales</taxon>
        <taxon>Sclerotiniaceae</taxon>
        <taxon>Monilinia</taxon>
    </lineage>
</organism>
<feature type="transmembrane region" description="Helical" evidence="1">
    <location>
        <begin position="38"/>
        <end position="63"/>
    </location>
</feature>
<reference evidence="2 3" key="1">
    <citation type="submission" date="2019-06" db="EMBL/GenBank/DDBJ databases">
        <title>Genome Sequence of the Brown Rot Fungal Pathogen Monilinia fructicola.</title>
        <authorList>
            <person name="De Miccolis Angelini R.M."/>
            <person name="Landi L."/>
            <person name="Abate D."/>
            <person name="Pollastro S."/>
            <person name="Romanazzi G."/>
            <person name="Faretra F."/>
        </authorList>
    </citation>
    <scope>NUCLEOTIDE SEQUENCE [LARGE SCALE GENOMIC DNA]</scope>
    <source>
        <strain evidence="2 3">Mfrc123</strain>
    </source>
</reference>
<dbReference type="AlphaFoldDB" id="A0A5M9J9G0"/>
<gene>
    <name evidence="2" type="ORF">EYC84_010927</name>
</gene>
<name>A0A5M9J9G0_MONFR</name>
<keyword evidence="3" id="KW-1185">Reference proteome</keyword>
<proteinExistence type="predicted"/>
<sequence length="99" mass="11476">MWQKQQKSIACRGSCGDIEGHAQADCIHILCVVWKWHIWFFMDFSFCFFLLVYMKGIFALFLSTSLSPRVNLRMTQAEEGILVRRGDDLPDLASWLLST</sequence>
<dbReference type="Proteomes" id="UP000322873">
    <property type="component" value="Unassembled WGS sequence"/>
</dbReference>
<comment type="caution">
    <text evidence="2">The sequence shown here is derived from an EMBL/GenBank/DDBJ whole genome shotgun (WGS) entry which is preliminary data.</text>
</comment>
<dbReference type="EMBL" id="VICG01000014">
    <property type="protein sequence ID" value="KAA8565190.1"/>
    <property type="molecule type" value="Genomic_DNA"/>
</dbReference>
<protein>
    <submittedName>
        <fullName evidence="2">Uncharacterized protein</fullName>
    </submittedName>
</protein>
<keyword evidence="1" id="KW-0472">Membrane</keyword>
<evidence type="ECO:0000313" key="3">
    <source>
        <dbReference type="Proteomes" id="UP000322873"/>
    </source>
</evidence>
<accession>A0A5M9J9G0</accession>
<keyword evidence="1" id="KW-0812">Transmembrane</keyword>